<evidence type="ECO:0000256" key="1">
    <source>
        <dbReference type="SAM" id="MobiDB-lite"/>
    </source>
</evidence>
<feature type="region of interest" description="Disordered" evidence="1">
    <location>
        <begin position="1"/>
        <end position="50"/>
    </location>
</feature>
<evidence type="ECO:0000313" key="3">
    <source>
        <dbReference type="Proteomes" id="UP000765509"/>
    </source>
</evidence>
<accession>A0A9Q3H3Q0</accession>
<comment type="caution">
    <text evidence="2">The sequence shown here is derived from an EMBL/GenBank/DDBJ whole genome shotgun (WGS) entry which is preliminary data.</text>
</comment>
<sequence>MPSSRSGASYSPSRTSQKGCRNDYGRSQSVAEGQGSMNQSQADKVCHSEADNTVLPSKRAETATISLCGHVKIQLEGLQQCIEAQIVPDPCRYVEKLHEFLPDCERISGPSQNFQVTQWKKNDAFSSRMEEKQPFTTQSSGKNRTNRKKQKFQY</sequence>
<dbReference type="AlphaFoldDB" id="A0A9Q3H3Q0"/>
<feature type="compositionally biased region" description="Polar residues" evidence="1">
    <location>
        <begin position="25"/>
        <end position="42"/>
    </location>
</feature>
<feature type="compositionally biased region" description="Low complexity" evidence="1">
    <location>
        <begin position="1"/>
        <end position="16"/>
    </location>
</feature>
<protein>
    <submittedName>
        <fullName evidence="2">Uncharacterized protein</fullName>
    </submittedName>
</protein>
<evidence type="ECO:0000313" key="2">
    <source>
        <dbReference type="EMBL" id="MBW0490733.1"/>
    </source>
</evidence>
<keyword evidence="3" id="KW-1185">Reference proteome</keyword>
<organism evidence="2 3">
    <name type="scientific">Austropuccinia psidii MF-1</name>
    <dbReference type="NCBI Taxonomy" id="1389203"/>
    <lineage>
        <taxon>Eukaryota</taxon>
        <taxon>Fungi</taxon>
        <taxon>Dikarya</taxon>
        <taxon>Basidiomycota</taxon>
        <taxon>Pucciniomycotina</taxon>
        <taxon>Pucciniomycetes</taxon>
        <taxon>Pucciniales</taxon>
        <taxon>Sphaerophragmiaceae</taxon>
        <taxon>Austropuccinia</taxon>
    </lineage>
</organism>
<dbReference type="Proteomes" id="UP000765509">
    <property type="component" value="Unassembled WGS sequence"/>
</dbReference>
<reference evidence="2" key="1">
    <citation type="submission" date="2021-03" db="EMBL/GenBank/DDBJ databases">
        <title>Draft genome sequence of rust myrtle Austropuccinia psidii MF-1, a brazilian biotype.</title>
        <authorList>
            <person name="Quecine M.C."/>
            <person name="Pachon D.M.R."/>
            <person name="Bonatelli M.L."/>
            <person name="Correr F.H."/>
            <person name="Franceschini L.M."/>
            <person name="Leite T.F."/>
            <person name="Margarido G.R.A."/>
            <person name="Almeida C.A."/>
            <person name="Ferrarezi J.A."/>
            <person name="Labate C.A."/>
        </authorList>
    </citation>
    <scope>NUCLEOTIDE SEQUENCE</scope>
    <source>
        <strain evidence="2">MF-1</strain>
    </source>
</reference>
<name>A0A9Q3H3Q0_9BASI</name>
<feature type="compositionally biased region" description="Basic residues" evidence="1">
    <location>
        <begin position="144"/>
        <end position="154"/>
    </location>
</feature>
<gene>
    <name evidence="2" type="ORF">O181_030448</name>
</gene>
<dbReference type="EMBL" id="AVOT02010739">
    <property type="protein sequence ID" value="MBW0490733.1"/>
    <property type="molecule type" value="Genomic_DNA"/>
</dbReference>
<feature type="region of interest" description="Disordered" evidence="1">
    <location>
        <begin position="125"/>
        <end position="154"/>
    </location>
</feature>
<feature type="compositionally biased region" description="Polar residues" evidence="1">
    <location>
        <begin position="134"/>
        <end position="143"/>
    </location>
</feature>
<proteinExistence type="predicted"/>